<keyword evidence="7" id="KW-1185">Reference proteome</keyword>
<dbReference type="InterPro" id="IPR006603">
    <property type="entry name" value="PQ-loop_rpt"/>
</dbReference>
<protein>
    <submittedName>
        <fullName evidence="6">MtN3 and saliva related transmembrane protein</fullName>
    </submittedName>
</protein>
<evidence type="ECO:0000256" key="5">
    <source>
        <dbReference type="SAM" id="Phobius"/>
    </source>
</evidence>
<name>A0A5D3WK64_9BACT</name>
<dbReference type="Proteomes" id="UP000324159">
    <property type="component" value="Unassembled WGS sequence"/>
</dbReference>
<dbReference type="Gene3D" id="1.20.1280.290">
    <property type="match status" value="1"/>
</dbReference>
<feature type="transmembrane region" description="Helical" evidence="5">
    <location>
        <begin position="62"/>
        <end position="83"/>
    </location>
</feature>
<proteinExistence type="predicted"/>
<evidence type="ECO:0000256" key="2">
    <source>
        <dbReference type="ARBA" id="ARBA00022692"/>
    </source>
</evidence>
<organism evidence="6 7">
    <name type="scientific">Geothermobacter ehrlichii</name>
    <dbReference type="NCBI Taxonomy" id="213224"/>
    <lineage>
        <taxon>Bacteria</taxon>
        <taxon>Pseudomonadati</taxon>
        <taxon>Thermodesulfobacteriota</taxon>
        <taxon>Desulfuromonadia</taxon>
        <taxon>Desulfuromonadales</taxon>
        <taxon>Geothermobacteraceae</taxon>
        <taxon>Geothermobacter</taxon>
    </lineage>
</organism>
<comment type="caution">
    <text evidence="6">The sequence shown here is derived from an EMBL/GenBank/DDBJ whole genome shotgun (WGS) entry which is preliminary data.</text>
</comment>
<comment type="subcellular location">
    <subcellularLocation>
        <location evidence="1">Membrane</location>
        <topology evidence="1">Multi-pass membrane protein</topology>
    </subcellularLocation>
</comment>
<evidence type="ECO:0000313" key="6">
    <source>
        <dbReference type="EMBL" id="TYO98463.1"/>
    </source>
</evidence>
<feature type="transmembrane region" description="Helical" evidence="5">
    <location>
        <begin position="36"/>
        <end position="56"/>
    </location>
</feature>
<dbReference type="AlphaFoldDB" id="A0A5D3WK64"/>
<dbReference type="GO" id="GO:0016020">
    <property type="term" value="C:membrane"/>
    <property type="evidence" value="ECO:0007669"/>
    <property type="project" value="UniProtKB-SubCell"/>
</dbReference>
<keyword evidence="4 5" id="KW-0472">Membrane</keyword>
<dbReference type="EMBL" id="VNIB01000006">
    <property type="protein sequence ID" value="TYO98463.1"/>
    <property type="molecule type" value="Genomic_DNA"/>
</dbReference>
<evidence type="ECO:0000256" key="1">
    <source>
        <dbReference type="ARBA" id="ARBA00004141"/>
    </source>
</evidence>
<gene>
    <name evidence="6" type="ORF">EDC39_10663</name>
</gene>
<evidence type="ECO:0000313" key="7">
    <source>
        <dbReference type="Proteomes" id="UP000324159"/>
    </source>
</evidence>
<dbReference type="Pfam" id="PF04193">
    <property type="entry name" value="PQ-loop"/>
    <property type="match status" value="1"/>
</dbReference>
<sequence>MNGYQWLGLLGGLLVAFGFVPQIVKVLRTRSSHDLSLVMLLVIFVGGLFYTTYAFLVGDPVFITINLLATGNTLLLLILKLIYR</sequence>
<feature type="transmembrane region" description="Helical" evidence="5">
    <location>
        <begin position="6"/>
        <end position="24"/>
    </location>
</feature>
<dbReference type="OrthoDB" id="122062at2"/>
<dbReference type="RefSeq" id="WP_148895837.1">
    <property type="nucleotide sequence ID" value="NZ_VNIB01000006.1"/>
</dbReference>
<keyword evidence="3 5" id="KW-1133">Transmembrane helix</keyword>
<accession>A0A5D3WK64</accession>
<evidence type="ECO:0000256" key="3">
    <source>
        <dbReference type="ARBA" id="ARBA00022989"/>
    </source>
</evidence>
<evidence type="ECO:0000256" key="4">
    <source>
        <dbReference type="ARBA" id="ARBA00023136"/>
    </source>
</evidence>
<keyword evidence="2 5" id="KW-0812">Transmembrane</keyword>
<reference evidence="6 7" key="1">
    <citation type="submission" date="2019-07" db="EMBL/GenBank/DDBJ databases">
        <title>Genomic Encyclopedia of Type Strains, Phase IV (KMG-IV): sequencing the most valuable type-strain genomes for metagenomic binning, comparative biology and taxonomic classification.</title>
        <authorList>
            <person name="Goeker M."/>
        </authorList>
    </citation>
    <scope>NUCLEOTIDE SEQUENCE [LARGE SCALE GENOMIC DNA]</scope>
    <source>
        <strain evidence="6 7">SS015</strain>
    </source>
</reference>